<evidence type="ECO:0000256" key="3">
    <source>
        <dbReference type="ARBA" id="ARBA00029447"/>
    </source>
</evidence>
<feature type="compositionally biased region" description="Polar residues" evidence="6">
    <location>
        <begin position="607"/>
        <end position="618"/>
    </location>
</feature>
<proteinExistence type="inferred from homology"/>
<evidence type="ECO:0000256" key="4">
    <source>
        <dbReference type="PROSITE-ProRule" id="PRU00284"/>
    </source>
</evidence>
<dbReference type="PRINTS" id="PR00260">
    <property type="entry name" value="CHEMTRNSDUCR"/>
</dbReference>
<protein>
    <submittedName>
        <fullName evidence="9">Chemotaxis protein</fullName>
    </submittedName>
</protein>
<feature type="domain" description="Methyl-accepting transducer" evidence="8">
    <location>
        <begin position="372"/>
        <end position="587"/>
    </location>
</feature>
<dbReference type="GO" id="GO:0004888">
    <property type="term" value="F:transmembrane signaling receptor activity"/>
    <property type="evidence" value="ECO:0007669"/>
    <property type="project" value="InterPro"/>
</dbReference>
<organism evidence="9 10">
    <name type="scientific">Idiomarina fontislapidosi</name>
    <dbReference type="NCBI Taxonomy" id="263723"/>
    <lineage>
        <taxon>Bacteria</taxon>
        <taxon>Pseudomonadati</taxon>
        <taxon>Pseudomonadota</taxon>
        <taxon>Gammaproteobacteria</taxon>
        <taxon>Alteromonadales</taxon>
        <taxon>Idiomarinaceae</taxon>
        <taxon>Idiomarina</taxon>
    </lineage>
</organism>
<dbReference type="Pfam" id="PF12729">
    <property type="entry name" value="4HB_MCP_1"/>
    <property type="match status" value="1"/>
</dbReference>
<dbReference type="Proteomes" id="UP000287330">
    <property type="component" value="Unassembled WGS sequence"/>
</dbReference>
<sequence length="656" mass="71100">MLKRINLKTMVIAAFFVLIASLILTSFQGLRATDNINSSMTRLVNGPAEQARKSARLERDMQELSSLAKSFILERDLYAMQQLKSDIATKADSMQERAASIKPLLSTEELNQFSLTEQSIARYREVVEQVISLSLLNSNVRARAISNEQIEPLMAFFKRNIGTLDLNLEQQRLMLVALGDIQALQKEVILAQQQSTMRALQERINENLQRISDLMRELPASTSVTQYNEQLGVLAEQLELLAAASQENGNNRAFDMLTGEGAQLLNEAQAQLAQLVERSNGKMSQAVAQTDADYQQTRAVLLTSVITAISLGIFAAIIVIVRVNEVSRIAQVIGSGNLNQTFSSAAGDADIYGVLRNMNQRLRGIVGEVKESAGNVSSGSIQLSSTSQQVAQGATEQAASLEEISSSMEQMTANIGHSADNAKQTEQIARQAALDAQKTGDAVKQSVTAMQNIAEKIGIIEEIARQTNLLALNAAIEAARAGEHGKGFTVVAAEVRKLAERSQIAAGEIVEESRNSLAISERAGEMLSALVPNITRTSDLIQDISASALEQDKGASEINKALQQLDEVVQQSAAAAEELAATAEELSAQAEQMNTAMEFFTVDERSQGANSGTRTSSSHAKKAMQTRRVQAKPESHAQQAPGFAIDLSDDTEFVRY</sequence>
<comment type="caution">
    <text evidence="9">The sequence shown here is derived from an EMBL/GenBank/DDBJ whole genome shotgun (WGS) entry which is preliminary data.</text>
</comment>
<evidence type="ECO:0000256" key="2">
    <source>
        <dbReference type="ARBA" id="ARBA00023224"/>
    </source>
</evidence>
<dbReference type="RefSeq" id="WP_110572032.1">
    <property type="nucleotide sequence ID" value="NZ_PIPV01000001.1"/>
</dbReference>
<dbReference type="InterPro" id="IPR051310">
    <property type="entry name" value="MCP_chemotaxis"/>
</dbReference>
<keyword evidence="2 4" id="KW-0807">Transducer</keyword>
<feature type="region of interest" description="Disordered" evidence="6">
    <location>
        <begin position="605"/>
        <end position="644"/>
    </location>
</feature>
<keyword evidence="7" id="KW-1133">Transmembrane helix</keyword>
<keyword evidence="5" id="KW-0175">Coiled coil</keyword>
<dbReference type="SUPFAM" id="SSF58104">
    <property type="entry name" value="Methyl-accepting chemotaxis protein (MCP) signaling domain"/>
    <property type="match status" value="1"/>
</dbReference>
<feature type="coiled-coil region" evidence="5">
    <location>
        <begin position="558"/>
        <end position="596"/>
    </location>
</feature>
<keyword evidence="1" id="KW-0145">Chemotaxis</keyword>
<dbReference type="PROSITE" id="PS50111">
    <property type="entry name" value="CHEMOTAXIS_TRANSDUC_2"/>
    <property type="match status" value="1"/>
</dbReference>
<accession>A0A432YAU1</accession>
<evidence type="ECO:0000256" key="1">
    <source>
        <dbReference type="ARBA" id="ARBA00022500"/>
    </source>
</evidence>
<dbReference type="GO" id="GO:0007165">
    <property type="term" value="P:signal transduction"/>
    <property type="evidence" value="ECO:0007669"/>
    <property type="project" value="UniProtKB-KW"/>
</dbReference>
<dbReference type="PANTHER" id="PTHR43531">
    <property type="entry name" value="PROTEIN ICFG"/>
    <property type="match status" value="1"/>
</dbReference>
<dbReference type="OrthoDB" id="9795078at2"/>
<keyword evidence="7" id="KW-0472">Membrane</keyword>
<evidence type="ECO:0000313" key="10">
    <source>
        <dbReference type="Proteomes" id="UP000287330"/>
    </source>
</evidence>
<dbReference type="GO" id="GO:0006935">
    <property type="term" value="P:chemotaxis"/>
    <property type="evidence" value="ECO:0007669"/>
    <property type="project" value="UniProtKB-KW"/>
</dbReference>
<evidence type="ECO:0000259" key="8">
    <source>
        <dbReference type="PROSITE" id="PS50111"/>
    </source>
</evidence>
<comment type="similarity">
    <text evidence="3">Belongs to the methyl-accepting chemotaxis (MCP) protein family.</text>
</comment>
<name>A0A432YAU1_9GAMM</name>
<feature type="coiled-coil region" evidence="5">
    <location>
        <begin position="190"/>
        <end position="217"/>
    </location>
</feature>
<dbReference type="Pfam" id="PF00015">
    <property type="entry name" value="MCPsignal"/>
    <property type="match status" value="1"/>
</dbReference>
<evidence type="ECO:0000313" key="9">
    <source>
        <dbReference type="EMBL" id="RUO58074.1"/>
    </source>
</evidence>
<dbReference type="GO" id="GO:0005886">
    <property type="term" value="C:plasma membrane"/>
    <property type="evidence" value="ECO:0007669"/>
    <property type="project" value="TreeGrafter"/>
</dbReference>
<dbReference type="PANTHER" id="PTHR43531:SF11">
    <property type="entry name" value="METHYL-ACCEPTING CHEMOTAXIS PROTEIN 3"/>
    <property type="match status" value="1"/>
</dbReference>
<dbReference type="InterPro" id="IPR004090">
    <property type="entry name" value="Chemotax_Me-accpt_rcpt"/>
</dbReference>
<dbReference type="InterPro" id="IPR004089">
    <property type="entry name" value="MCPsignal_dom"/>
</dbReference>
<keyword evidence="10" id="KW-1185">Reference proteome</keyword>
<dbReference type="SMART" id="SM00283">
    <property type="entry name" value="MA"/>
    <property type="match status" value="1"/>
</dbReference>
<reference evidence="10" key="1">
    <citation type="journal article" date="2018" name="Front. Microbiol.">
        <title>Genome-Based Analysis Reveals the Taxonomy and Diversity of the Family Idiomarinaceae.</title>
        <authorList>
            <person name="Liu Y."/>
            <person name="Lai Q."/>
            <person name="Shao Z."/>
        </authorList>
    </citation>
    <scope>NUCLEOTIDE SEQUENCE [LARGE SCALE GENOMIC DNA]</scope>
    <source>
        <strain evidence="10">F23</strain>
    </source>
</reference>
<dbReference type="InterPro" id="IPR024478">
    <property type="entry name" value="HlyB_4HB_MCP"/>
</dbReference>
<dbReference type="EMBL" id="PIPV01000001">
    <property type="protein sequence ID" value="RUO58074.1"/>
    <property type="molecule type" value="Genomic_DNA"/>
</dbReference>
<gene>
    <name evidence="9" type="ORF">CWE25_00280</name>
</gene>
<evidence type="ECO:0000256" key="5">
    <source>
        <dbReference type="SAM" id="Coils"/>
    </source>
</evidence>
<dbReference type="Gene3D" id="1.10.287.950">
    <property type="entry name" value="Methyl-accepting chemotaxis protein"/>
    <property type="match status" value="1"/>
</dbReference>
<keyword evidence="7" id="KW-0812">Transmembrane</keyword>
<evidence type="ECO:0000256" key="7">
    <source>
        <dbReference type="SAM" id="Phobius"/>
    </source>
</evidence>
<evidence type="ECO:0000256" key="6">
    <source>
        <dbReference type="SAM" id="MobiDB-lite"/>
    </source>
</evidence>
<feature type="transmembrane region" description="Helical" evidence="7">
    <location>
        <begin position="299"/>
        <end position="321"/>
    </location>
</feature>
<dbReference type="AlphaFoldDB" id="A0A432YAU1"/>